<reference evidence="1" key="1">
    <citation type="submission" date="2022-04" db="EMBL/GenBank/DDBJ databases">
        <title>Genome of the entomopathogenic fungus Entomophthora muscae.</title>
        <authorList>
            <person name="Elya C."/>
            <person name="Lovett B.R."/>
            <person name="Lee E."/>
            <person name="Macias A.M."/>
            <person name="Hajek A.E."/>
            <person name="De Bivort B.L."/>
            <person name="Kasson M.T."/>
            <person name="De Fine Licht H.H."/>
            <person name="Stajich J.E."/>
        </authorList>
    </citation>
    <scope>NUCLEOTIDE SEQUENCE</scope>
    <source>
        <strain evidence="1">Berkeley</strain>
    </source>
</reference>
<sequence length="635" mass="72170">MKYNYDESGVTFYYFLIACLGLVLVPLTLSPLFATERIFSNDIRSYKKVQILKKDKKQGTLKWLLVALGWGMLSLITYRVLTTEVPEGNLWDPYVLLNISEGTELGAIKKAYRKLSLKFHPDKIRGKTEEETAALNEKFVDITKAYKALTDETIRANYEEFGHPDGRQSLSLGIALPAWLVEAHNNIWVLGIYGLFLGLFLPLYVGKWWYRSNKYTRDHILNRTMAIYFQQLKENMPMRDLIELLAASGEFVEEVEIQETDQENCTKLWEAIKQEAEKDAMIVEEPRNFSMGYCYKSLALIMAHLLRLPVKDTDLTEDQQIIVRRAVGLVHGLLQITLSQNWIHTSIMCIDLSQMIVQAVPYKSSPLLQLPNITNETVRSMRGKKRDLKNVRDLIKLDEAERRALLSSLSDAQYKETIQAGLQFPVLKLLKVSLRVLDDDVITPNAIVTCVVKLKLITLEQELNSECTDSPADQAEPDLLLGDDEDTQVRSFLSKASQAYLVPPTYSPYFPADKRANWWIMLGDLRNGRMLANPSKVTDLADETTMKFQFQGPPEEGKFSFNLFIKSDSYLGLDLREELNFTVEPVSVLPEESEIDDDISEPETGSLASQMAQMREGEEAPAAPLGDDDTSSDEE</sequence>
<protein>
    <submittedName>
        <fullName evidence="1">Secretory subunit</fullName>
    </submittedName>
</protein>
<evidence type="ECO:0000313" key="1">
    <source>
        <dbReference type="EMBL" id="KAJ9076622.1"/>
    </source>
</evidence>
<proteinExistence type="predicted"/>
<dbReference type="EMBL" id="QTSX02002261">
    <property type="protein sequence ID" value="KAJ9076622.1"/>
    <property type="molecule type" value="Genomic_DNA"/>
</dbReference>
<dbReference type="Proteomes" id="UP001165960">
    <property type="component" value="Unassembled WGS sequence"/>
</dbReference>
<gene>
    <name evidence="1" type="primary">SEC63</name>
    <name evidence="1" type="ORF">DSO57_1024386</name>
</gene>
<keyword evidence="2" id="KW-1185">Reference proteome</keyword>
<evidence type="ECO:0000313" key="2">
    <source>
        <dbReference type="Proteomes" id="UP001165960"/>
    </source>
</evidence>
<organism evidence="1 2">
    <name type="scientific">Entomophthora muscae</name>
    <dbReference type="NCBI Taxonomy" id="34485"/>
    <lineage>
        <taxon>Eukaryota</taxon>
        <taxon>Fungi</taxon>
        <taxon>Fungi incertae sedis</taxon>
        <taxon>Zoopagomycota</taxon>
        <taxon>Entomophthoromycotina</taxon>
        <taxon>Entomophthoromycetes</taxon>
        <taxon>Entomophthorales</taxon>
        <taxon>Entomophthoraceae</taxon>
        <taxon>Entomophthora</taxon>
    </lineage>
</organism>
<name>A0ACC2TQX8_9FUNG</name>
<accession>A0ACC2TQX8</accession>
<comment type="caution">
    <text evidence="1">The sequence shown here is derived from an EMBL/GenBank/DDBJ whole genome shotgun (WGS) entry which is preliminary data.</text>
</comment>